<dbReference type="Proteomes" id="UP000054423">
    <property type="component" value="Unassembled WGS sequence"/>
</dbReference>
<organism evidence="1">
    <name type="scientific">Phytophthora nicotianae</name>
    <name type="common">Potato buckeye rot agent</name>
    <name type="synonym">Phytophthora parasitica</name>
    <dbReference type="NCBI Taxonomy" id="4792"/>
    <lineage>
        <taxon>Eukaryota</taxon>
        <taxon>Sar</taxon>
        <taxon>Stramenopiles</taxon>
        <taxon>Oomycota</taxon>
        <taxon>Peronosporomycetes</taxon>
        <taxon>Peronosporales</taxon>
        <taxon>Peronosporaceae</taxon>
        <taxon>Phytophthora</taxon>
    </lineage>
</organism>
<protein>
    <submittedName>
        <fullName evidence="1">Uncharacterized protein</fullName>
    </submittedName>
</protein>
<sequence length="52" mass="5921">MAERARPLHANERQNISNGGFAIKRIQIQEFMTTAQVFPTGYAQKCIARINE</sequence>
<accession>W2LDK6</accession>
<dbReference type="EMBL" id="KI679347">
    <property type="protein sequence ID" value="ETL94730.1"/>
    <property type="molecule type" value="Genomic_DNA"/>
</dbReference>
<dbReference type="AlphaFoldDB" id="W2LDK6"/>
<evidence type="ECO:0000313" key="1">
    <source>
        <dbReference type="EMBL" id="ETL94730.1"/>
    </source>
</evidence>
<proteinExistence type="predicted"/>
<gene>
    <name evidence="1" type="ORF">L917_07378</name>
</gene>
<name>W2LDK6_PHYNI</name>
<reference evidence="1" key="1">
    <citation type="submission" date="2013-11" db="EMBL/GenBank/DDBJ databases">
        <title>The Genome Sequence of Phytophthora parasitica CHvinca01.</title>
        <authorList>
            <consortium name="The Broad Institute Genomics Platform"/>
            <person name="Russ C."/>
            <person name="Tyler B."/>
            <person name="Panabieres F."/>
            <person name="Shan W."/>
            <person name="Tripathy S."/>
            <person name="Grunwald N."/>
            <person name="Machado M."/>
            <person name="Johnson C.S."/>
            <person name="Arredondo F."/>
            <person name="Hong C."/>
            <person name="Coffey M."/>
            <person name="Young S.K."/>
            <person name="Zeng Q."/>
            <person name="Gargeya S."/>
            <person name="Fitzgerald M."/>
            <person name="Abouelleil A."/>
            <person name="Alvarado L."/>
            <person name="Chapman S.B."/>
            <person name="Gainer-Dewar J."/>
            <person name="Goldberg J."/>
            <person name="Griggs A."/>
            <person name="Gujja S."/>
            <person name="Hansen M."/>
            <person name="Howarth C."/>
            <person name="Imamovic A."/>
            <person name="Ireland A."/>
            <person name="Larimer J."/>
            <person name="McCowan C."/>
            <person name="Murphy C."/>
            <person name="Pearson M."/>
            <person name="Poon T.W."/>
            <person name="Priest M."/>
            <person name="Roberts A."/>
            <person name="Saif S."/>
            <person name="Shea T."/>
            <person name="Sykes S."/>
            <person name="Wortman J."/>
            <person name="Nusbaum C."/>
            <person name="Birren B."/>
        </authorList>
    </citation>
    <scope>NUCLEOTIDE SEQUENCE [LARGE SCALE GENOMIC DNA]</scope>
    <source>
        <strain evidence="1">CHvinca01</strain>
    </source>
</reference>